<dbReference type="EMBL" id="RJKE01000001">
    <property type="protein sequence ID" value="ROO89832.1"/>
    <property type="molecule type" value="Genomic_DNA"/>
</dbReference>
<gene>
    <name evidence="2" type="ORF">EDD29_7541</name>
</gene>
<keyword evidence="1" id="KW-0812">Transmembrane</keyword>
<reference evidence="2 3" key="1">
    <citation type="submission" date="2018-11" db="EMBL/GenBank/DDBJ databases">
        <title>Sequencing the genomes of 1000 actinobacteria strains.</title>
        <authorList>
            <person name="Klenk H.-P."/>
        </authorList>
    </citation>
    <scope>NUCLEOTIDE SEQUENCE [LARGE SCALE GENOMIC DNA]</scope>
    <source>
        <strain evidence="2 3">DSM 44254</strain>
    </source>
</reference>
<feature type="transmembrane region" description="Helical" evidence="1">
    <location>
        <begin position="117"/>
        <end position="140"/>
    </location>
</feature>
<evidence type="ECO:0000313" key="2">
    <source>
        <dbReference type="EMBL" id="ROO89832.1"/>
    </source>
</evidence>
<keyword evidence="3" id="KW-1185">Reference proteome</keyword>
<comment type="caution">
    <text evidence="2">The sequence shown here is derived from an EMBL/GenBank/DDBJ whole genome shotgun (WGS) entry which is preliminary data.</text>
</comment>
<feature type="transmembrane region" description="Helical" evidence="1">
    <location>
        <begin position="147"/>
        <end position="166"/>
    </location>
</feature>
<dbReference type="Proteomes" id="UP000272400">
    <property type="component" value="Unassembled WGS sequence"/>
</dbReference>
<protein>
    <submittedName>
        <fullName evidence="2">Uncharacterized protein</fullName>
    </submittedName>
</protein>
<proteinExistence type="predicted"/>
<organism evidence="2 3">
    <name type="scientific">Actinocorallia herbida</name>
    <dbReference type="NCBI Taxonomy" id="58109"/>
    <lineage>
        <taxon>Bacteria</taxon>
        <taxon>Bacillati</taxon>
        <taxon>Actinomycetota</taxon>
        <taxon>Actinomycetes</taxon>
        <taxon>Streptosporangiales</taxon>
        <taxon>Thermomonosporaceae</taxon>
        <taxon>Actinocorallia</taxon>
    </lineage>
</organism>
<dbReference type="AlphaFoldDB" id="A0A3N1D8H2"/>
<keyword evidence="1" id="KW-0472">Membrane</keyword>
<feature type="transmembrane region" description="Helical" evidence="1">
    <location>
        <begin position="49"/>
        <end position="66"/>
    </location>
</feature>
<feature type="transmembrane region" description="Helical" evidence="1">
    <location>
        <begin position="87"/>
        <end position="105"/>
    </location>
</feature>
<evidence type="ECO:0000313" key="3">
    <source>
        <dbReference type="Proteomes" id="UP000272400"/>
    </source>
</evidence>
<evidence type="ECO:0000256" key="1">
    <source>
        <dbReference type="SAM" id="Phobius"/>
    </source>
</evidence>
<accession>A0A3N1D8H2</accession>
<name>A0A3N1D8H2_9ACTN</name>
<keyword evidence="1" id="KW-1133">Transmembrane helix</keyword>
<feature type="transmembrane region" description="Helical" evidence="1">
    <location>
        <begin position="186"/>
        <end position="212"/>
    </location>
</feature>
<sequence length="400" mass="41534">MRVDAQRWSLLVALPALAGIGAVAGWRSLPVGLHDWDGTVRAAEASVRWAGPAAAALAAWTGVRGRRLDYLRSLAARSPAAAPLHDLALLLVVALAAHLCGWALVAGRLLGDGGFGAAQAAAVAAGAGATGLLVVAGYLVGRIWPRAAAVPAVAAAAWAWCAFRPAPAWALLPPARLGPVDPFEDLLVGVPAAQAGWAAGLALALVLAYTAWLTRRSRLLGPVGLALGAVLGCTAWLEAAGGVVAEPAQPSYVCREWPVSVCVHPALREALPTLGAAIAPLATRLAGTPGAIKRMEQIPGGEPVRIGRGTVGFHLADLSPGYERRVVRELGAALGGCRTGPGSAASAGYQAQVVSWLLDEPMPVRPVTPFGHWAEGQRREWFARNYRFFRACELGRAHFM</sequence>